<comment type="catalytic activity">
    <reaction evidence="7">
        <text>[ThiS sulfur-carrier protein]-C-terminal-Gly-aminoethanethioate + 2-iminoacetate + 1-deoxy-D-xylulose 5-phosphate = [ThiS sulfur-carrier protein]-C-terminal Gly-Gly + 2-[(2R,5Z)-2-carboxy-4-methylthiazol-5(2H)-ylidene]ethyl phosphate + 2 H2O + H(+)</text>
        <dbReference type="Rhea" id="RHEA:26297"/>
        <dbReference type="Rhea" id="RHEA-COMP:12909"/>
        <dbReference type="Rhea" id="RHEA-COMP:19908"/>
        <dbReference type="ChEBI" id="CHEBI:15377"/>
        <dbReference type="ChEBI" id="CHEBI:15378"/>
        <dbReference type="ChEBI" id="CHEBI:57792"/>
        <dbReference type="ChEBI" id="CHEBI:62899"/>
        <dbReference type="ChEBI" id="CHEBI:77846"/>
        <dbReference type="ChEBI" id="CHEBI:90778"/>
        <dbReference type="ChEBI" id="CHEBI:232372"/>
        <dbReference type="EC" id="2.8.1.10"/>
    </reaction>
</comment>
<dbReference type="GO" id="GO:1990107">
    <property type="term" value="F:thiazole synthase activity"/>
    <property type="evidence" value="ECO:0007669"/>
    <property type="project" value="UniProtKB-EC"/>
</dbReference>
<evidence type="ECO:0000256" key="5">
    <source>
        <dbReference type="ARBA" id="ARBA00022977"/>
    </source>
</evidence>
<evidence type="ECO:0000256" key="6">
    <source>
        <dbReference type="ARBA" id="ARBA00023270"/>
    </source>
</evidence>
<feature type="domain" description="Thiazole synthase ThiG" evidence="8">
    <location>
        <begin position="16"/>
        <end position="241"/>
    </location>
</feature>
<comment type="caution">
    <text evidence="9">The sequence shown here is derived from an EMBL/GenBank/DDBJ whole genome shotgun (WGS) entry which is preliminary data.</text>
</comment>
<evidence type="ECO:0000259" key="8">
    <source>
        <dbReference type="Pfam" id="PF05690"/>
    </source>
</evidence>
<evidence type="ECO:0000256" key="3">
    <source>
        <dbReference type="ARBA" id="ARBA00011960"/>
    </source>
</evidence>
<dbReference type="Gene3D" id="3.20.20.70">
    <property type="entry name" value="Aldolase class I"/>
    <property type="match status" value="1"/>
</dbReference>
<dbReference type="OrthoDB" id="9805935at2"/>
<keyword evidence="4" id="KW-0808">Transferase</keyword>
<dbReference type="InterPro" id="IPR033983">
    <property type="entry name" value="Thiazole_synthase_ThiG"/>
</dbReference>
<dbReference type="UniPathway" id="UPA00060"/>
<evidence type="ECO:0000313" key="10">
    <source>
        <dbReference type="Proteomes" id="UP000288246"/>
    </source>
</evidence>
<dbReference type="Proteomes" id="UP000288246">
    <property type="component" value="Unassembled WGS sequence"/>
</dbReference>
<organism evidence="9 10">
    <name type="scientific">Cellulomonas algicola</name>
    <dbReference type="NCBI Taxonomy" id="2071633"/>
    <lineage>
        <taxon>Bacteria</taxon>
        <taxon>Bacillati</taxon>
        <taxon>Actinomycetota</taxon>
        <taxon>Actinomycetes</taxon>
        <taxon>Micrococcales</taxon>
        <taxon>Cellulomonadaceae</taxon>
        <taxon>Cellulomonas</taxon>
    </lineage>
</organism>
<gene>
    <name evidence="9" type="primary">thiG</name>
    <name evidence="9" type="ORF">CTKZ_23420</name>
</gene>
<comment type="pathway">
    <text evidence="2">Cofactor biosynthesis; thiamine diphosphate biosynthesis.</text>
</comment>
<dbReference type="SUPFAM" id="SSF110399">
    <property type="entry name" value="ThiG-like"/>
    <property type="match status" value="1"/>
</dbReference>
<evidence type="ECO:0000313" key="9">
    <source>
        <dbReference type="EMBL" id="GCD20780.1"/>
    </source>
</evidence>
<dbReference type="RefSeq" id="WP_124343291.1">
    <property type="nucleotide sequence ID" value="NZ_BHYL01000194.1"/>
</dbReference>
<dbReference type="GO" id="GO:0009229">
    <property type="term" value="P:thiamine diphosphate biosynthetic process"/>
    <property type="evidence" value="ECO:0007669"/>
    <property type="project" value="UniProtKB-UniPathway"/>
</dbReference>
<accession>A0A401V1J5</accession>
<reference evidence="9 10" key="1">
    <citation type="submission" date="2018-11" db="EMBL/GenBank/DDBJ databases">
        <title>Draft genome sequence of Cellulomonas takizawaensis strain TKZ-21.</title>
        <authorList>
            <person name="Yamamura H."/>
            <person name="Hayashi T."/>
            <person name="Hamada M."/>
            <person name="Serisawa Y."/>
            <person name="Matsuyama K."/>
            <person name="Nakagawa Y."/>
            <person name="Otoguro M."/>
            <person name="Yanagida F."/>
            <person name="Hayakawa M."/>
        </authorList>
    </citation>
    <scope>NUCLEOTIDE SEQUENCE [LARGE SCALE GENOMIC DNA]</scope>
    <source>
        <strain evidence="9 10">TKZ-21</strain>
    </source>
</reference>
<dbReference type="PANTHER" id="PTHR34266:SF2">
    <property type="entry name" value="THIAZOLE SYNTHASE"/>
    <property type="match status" value="1"/>
</dbReference>
<name>A0A401V1J5_9CELL</name>
<evidence type="ECO:0000256" key="1">
    <source>
        <dbReference type="ARBA" id="ARBA00002834"/>
    </source>
</evidence>
<dbReference type="Pfam" id="PF05690">
    <property type="entry name" value="ThiG"/>
    <property type="match status" value="1"/>
</dbReference>
<dbReference type="InterPro" id="IPR008867">
    <property type="entry name" value="ThiG"/>
</dbReference>
<evidence type="ECO:0000256" key="2">
    <source>
        <dbReference type="ARBA" id="ARBA00004948"/>
    </source>
</evidence>
<dbReference type="EMBL" id="BHYL01000194">
    <property type="protein sequence ID" value="GCD20780.1"/>
    <property type="molecule type" value="Genomic_DNA"/>
</dbReference>
<protein>
    <recommendedName>
        <fullName evidence="3">thiazole synthase</fullName>
        <ecNumber evidence="3">2.8.1.10</ecNumber>
    </recommendedName>
</protein>
<comment type="function">
    <text evidence="1">Catalyzes the rearrangement of 1-deoxy-D-xylulose 5-phosphate (DXP) to produce the thiazole phosphate moiety of thiamine. Sulfur is provided by the thiocarboxylate moiety of the carrier protein ThiS. In vitro, sulfur can be provided by H(2)S.</text>
</comment>
<dbReference type="InterPro" id="IPR013785">
    <property type="entry name" value="Aldolase_TIM"/>
</dbReference>
<evidence type="ECO:0000256" key="4">
    <source>
        <dbReference type="ARBA" id="ARBA00022679"/>
    </source>
</evidence>
<evidence type="ECO:0000256" key="7">
    <source>
        <dbReference type="ARBA" id="ARBA00049897"/>
    </source>
</evidence>
<keyword evidence="6" id="KW-0704">Schiff base</keyword>
<dbReference type="EC" id="2.8.1.10" evidence="3"/>
<sequence>MTPERDVFGPEPWLRLGDRGFHSRLLVGVEQYTDPGLVGRVLTASGADVFITTYDLEQTRSSLLLSDVDREVDLGAFTWIGTTSFAHSAKDAVETARRLRDALGLDIIKLDVRDATNLPDGDATVSAAKTLLNDGFSLLPFILPDLGTARVLEGMGCSALRLMASPVASYRGLVDPDLLRGCIDAVDIPTVVEGGLGSPADVTRAFEIGASAVLVNTLVARAPDPVRMARAVRHAALAGGLVRG</sequence>
<keyword evidence="10" id="KW-1185">Reference proteome</keyword>
<keyword evidence="5" id="KW-0784">Thiamine biosynthesis</keyword>
<dbReference type="PANTHER" id="PTHR34266">
    <property type="entry name" value="THIAZOLE SYNTHASE"/>
    <property type="match status" value="1"/>
</dbReference>
<proteinExistence type="predicted"/>
<dbReference type="AlphaFoldDB" id="A0A401V1J5"/>